<dbReference type="RefSeq" id="WP_160589055.1">
    <property type="nucleotide sequence ID" value="NZ_BMHN01000001.1"/>
</dbReference>
<sequence length="178" mass="19037">MSSSVSPASFAVRPQIAADKPAISALQNRVFGPGRYAKASYRLREGVEPIDALSLVAMREGDTTIIGSIRYWPVMIGPNASSQMDAALLLGPLAVAPEVQGKGAGLALMKESLRLAAEMGHRLVLLVGDLPYYARVGFSQVPRGRVVMPQPYDPDRLLWLPLVPGAEEDVAGAMLKAR</sequence>
<dbReference type="AlphaFoldDB" id="A0A845QGN9"/>
<proteinExistence type="predicted"/>
<comment type="caution">
    <text evidence="2">The sequence shown here is derived from an EMBL/GenBank/DDBJ whole genome shotgun (WGS) entry which is preliminary data.</text>
</comment>
<feature type="domain" description="N-acetyltransferase" evidence="1">
    <location>
        <begin position="10"/>
        <end position="153"/>
    </location>
</feature>
<dbReference type="CDD" id="cd04301">
    <property type="entry name" value="NAT_SF"/>
    <property type="match status" value="1"/>
</dbReference>
<dbReference type="GO" id="GO:0016747">
    <property type="term" value="F:acyltransferase activity, transferring groups other than amino-acyl groups"/>
    <property type="evidence" value="ECO:0007669"/>
    <property type="project" value="InterPro"/>
</dbReference>
<dbReference type="PROSITE" id="PS51186">
    <property type="entry name" value="GNAT"/>
    <property type="match status" value="1"/>
</dbReference>
<name>A0A845QGN9_9HYPH</name>
<keyword evidence="3" id="KW-1185">Reference proteome</keyword>
<gene>
    <name evidence="2" type="ORF">GTQ45_15265</name>
</gene>
<dbReference type="GeneID" id="300653889"/>
<dbReference type="EMBL" id="WXYQ01000015">
    <property type="protein sequence ID" value="NBG97096.1"/>
    <property type="molecule type" value="Genomic_DNA"/>
</dbReference>
<reference evidence="2 3" key="1">
    <citation type="journal article" date="2016" name="Int. J. Syst. Evol. Microbiol.">
        <title>Pyruvatibacter mobilis gen. nov., sp. nov., a marine bacterium from the culture broth of Picochlorum sp. 122.</title>
        <authorList>
            <person name="Wang G."/>
            <person name="Tang M."/>
            <person name="Wu H."/>
            <person name="Dai S."/>
            <person name="Li T."/>
            <person name="Chen C."/>
            <person name="He H."/>
            <person name="Fan J."/>
            <person name="Xiang W."/>
            <person name="Li X."/>
        </authorList>
    </citation>
    <scope>NUCLEOTIDE SEQUENCE [LARGE SCALE GENOMIC DNA]</scope>
    <source>
        <strain evidence="2 3">GYP-11</strain>
    </source>
</reference>
<evidence type="ECO:0000313" key="2">
    <source>
        <dbReference type="EMBL" id="NBG97096.1"/>
    </source>
</evidence>
<dbReference type="Proteomes" id="UP000470384">
    <property type="component" value="Unassembled WGS sequence"/>
</dbReference>
<dbReference type="InterPro" id="IPR016181">
    <property type="entry name" value="Acyl_CoA_acyltransferase"/>
</dbReference>
<organism evidence="2 3">
    <name type="scientific">Pyruvatibacter mobilis</name>
    <dbReference type="NCBI Taxonomy" id="1712261"/>
    <lineage>
        <taxon>Bacteria</taxon>
        <taxon>Pseudomonadati</taxon>
        <taxon>Pseudomonadota</taxon>
        <taxon>Alphaproteobacteria</taxon>
        <taxon>Hyphomicrobiales</taxon>
        <taxon>Parvibaculaceae</taxon>
        <taxon>Pyruvatibacter</taxon>
    </lineage>
</organism>
<dbReference type="OrthoDB" id="9815099at2"/>
<accession>A0A845QGN9</accession>
<evidence type="ECO:0000313" key="3">
    <source>
        <dbReference type="Proteomes" id="UP000470384"/>
    </source>
</evidence>
<dbReference type="SUPFAM" id="SSF55729">
    <property type="entry name" value="Acyl-CoA N-acyltransferases (Nat)"/>
    <property type="match status" value="1"/>
</dbReference>
<dbReference type="Pfam" id="PF13527">
    <property type="entry name" value="Acetyltransf_9"/>
    <property type="match status" value="1"/>
</dbReference>
<keyword evidence="2" id="KW-0808">Transferase</keyword>
<dbReference type="InterPro" id="IPR000182">
    <property type="entry name" value="GNAT_dom"/>
</dbReference>
<protein>
    <submittedName>
        <fullName evidence="2">GNAT family N-acetyltransferase</fullName>
    </submittedName>
</protein>
<dbReference type="Gene3D" id="3.40.630.30">
    <property type="match status" value="1"/>
</dbReference>
<evidence type="ECO:0000259" key="1">
    <source>
        <dbReference type="PROSITE" id="PS51186"/>
    </source>
</evidence>